<keyword evidence="3" id="KW-1185">Reference proteome</keyword>
<evidence type="ECO:0000313" key="2">
    <source>
        <dbReference type="EMBL" id="BAS84150.1"/>
    </source>
</evidence>
<dbReference type="EMBL" id="AP014959">
    <property type="protein sequence ID" value="BAS84150.1"/>
    <property type="molecule type" value="Genomic_DNA"/>
</dbReference>
<dbReference type="AlphaFoldDB" id="A0A0P0VY55"/>
<sequence>MENTDDGEARGGDGGSAWGGGSGALWPDLASPPADPVGAVSGATEAERAASGSCMPCRRGEWRRRALPARRAARRAARRTWSGRRAAQHGPRPARQPGAVAARVGAAATAPAPALPRAPARCRCRMACRRKARPAARARRRPVVCEVVLAGHAAMARWPVA</sequence>
<reference evidence="2 3" key="3">
    <citation type="journal article" date="2013" name="Rice">
        <title>Improvement of the Oryza sativa Nipponbare reference genome using next generation sequence and optical map data.</title>
        <authorList>
            <person name="Kawahara Y."/>
            <person name="de la Bastide M."/>
            <person name="Hamilton J.P."/>
            <person name="Kanamori H."/>
            <person name="McCombie W.R."/>
            <person name="Ouyang S."/>
            <person name="Schwartz D.C."/>
            <person name="Tanaka T."/>
            <person name="Wu J."/>
            <person name="Zhou S."/>
            <person name="Childs K.L."/>
            <person name="Davidson R.M."/>
            <person name="Lin H."/>
            <person name="Quesada-Ocampo L."/>
            <person name="Vaillancourt B."/>
            <person name="Sakai H."/>
            <person name="Lee S.S."/>
            <person name="Kim J."/>
            <person name="Numa H."/>
            <person name="Itoh T."/>
            <person name="Buell C.R."/>
            <person name="Matsumoto T."/>
        </authorList>
    </citation>
    <scope>NUCLEOTIDE SEQUENCE [LARGE SCALE GENOMIC DNA]</scope>
    <source>
        <strain evidence="3">cv. Nipponbare</strain>
    </source>
</reference>
<reference evidence="3" key="1">
    <citation type="journal article" date="2005" name="Nature">
        <title>The map-based sequence of the rice genome.</title>
        <authorList>
            <consortium name="International rice genome sequencing project (IRGSP)"/>
            <person name="Matsumoto T."/>
            <person name="Wu J."/>
            <person name="Kanamori H."/>
            <person name="Katayose Y."/>
            <person name="Fujisawa M."/>
            <person name="Namiki N."/>
            <person name="Mizuno H."/>
            <person name="Yamamoto K."/>
            <person name="Antonio B.A."/>
            <person name="Baba T."/>
            <person name="Sakata K."/>
            <person name="Nagamura Y."/>
            <person name="Aoki H."/>
            <person name="Arikawa K."/>
            <person name="Arita K."/>
            <person name="Bito T."/>
            <person name="Chiden Y."/>
            <person name="Fujitsuka N."/>
            <person name="Fukunaka R."/>
            <person name="Hamada M."/>
            <person name="Harada C."/>
            <person name="Hayashi A."/>
            <person name="Hijishita S."/>
            <person name="Honda M."/>
            <person name="Hosokawa S."/>
            <person name="Ichikawa Y."/>
            <person name="Idonuma A."/>
            <person name="Iijima M."/>
            <person name="Ikeda M."/>
            <person name="Ikeno M."/>
            <person name="Ito K."/>
            <person name="Ito S."/>
            <person name="Ito T."/>
            <person name="Ito Y."/>
            <person name="Ito Y."/>
            <person name="Iwabuchi A."/>
            <person name="Kamiya K."/>
            <person name="Karasawa W."/>
            <person name="Kurita K."/>
            <person name="Katagiri S."/>
            <person name="Kikuta A."/>
            <person name="Kobayashi H."/>
            <person name="Kobayashi N."/>
            <person name="Machita K."/>
            <person name="Maehara T."/>
            <person name="Masukawa M."/>
            <person name="Mizubayashi T."/>
            <person name="Mukai Y."/>
            <person name="Nagasaki H."/>
            <person name="Nagata Y."/>
            <person name="Naito S."/>
            <person name="Nakashima M."/>
            <person name="Nakama Y."/>
            <person name="Nakamichi Y."/>
            <person name="Nakamura M."/>
            <person name="Meguro A."/>
            <person name="Negishi M."/>
            <person name="Ohta I."/>
            <person name="Ohta T."/>
            <person name="Okamoto M."/>
            <person name="Ono N."/>
            <person name="Saji S."/>
            <person name="Sakaguchi M."/>
            <person name="Sakai K."/>
            <person name="Shibata M."/>
            <person name="Shimokawa T."/>
            <person name="Song J."/>
            <person name="Takazaki Y."/>
            <person name="Terasawa K."/>
            <person name="Tsugane M."/>
            <person name="Tsuji K."/>
            <person name="Ueda S."/>
            <person name="Waki K."/>
            <person name="Yamagata H."/>
            <person name="Yamamoto M."/>
            <person name="Yamamoto S."/>
            <person name="Yamane H."/>
            <person name="Yoshiki S."/>
            <person name="Yoshihara R."/>
            <person name="Yukawa K."/>
            <person name="Zhong H."/>
            <person name="Yano M."/>
            <person name="Yuan Q."/>
            <person name="Ouyang S."/>
            <person name="Liu J."/>
            <person name="Jones K.M."/>
            <person name="Gansberger K."/>
            <person name="Moffat K."/>
            <person name="Hill J."/>
            <person name="Bera J."/>
            <person name="Fadrosh D."/>
            <person name="Jin S."/>
            <person name="Johri S."/>
            <person name="Kim M."/>
            <person name="Overton L."/>
            <person name="Reardon M."/>
            <person name="Tsitrin T."/>
            <person name="Vuong H."/>
            <person name="Weaver B."/>
            <person name="Ciecko A."/>
            <person name="Tallon L."/>
            <person name="Jackson J."/>
            <person name="Pai G."/>
            <person name="Aken S.V."/>
            <person name="Utterback T."/>
            <person name="Reidmuller S."/>
            <person name="Feldblyum T."/>
            <person name="Hsiao J."/>
            <person name="Zismann V."/>
            <person name="Iobst S."/>
            <person name="de Vazeille A.R."/>
            <person name="Buell C.R."/>
            <person name="Ying K."/>
            <person name="Li Y."/>
            <person name="Lu T."/>
            <person name="Huang Y."/>
            <person name="Zhao Q."/>
            <person name="Feng Q."/>
            <person name="Zhang L."/>
            <person name="Zhu J."/>
            <person name="Weng Q."/>
            <person name="Mu J."/>
            <person name="Lu Y."/>
            <person name="Fan D."/>
            <person name="Liu Y."/>
            <person name="Guan J."/>
            <person name="Zhang Y."/>
            <person name="Yu S."/>
            <person name="Liu X."/>
            <person name="Zhang Y."/>
            <person name="Hong G."/>
            <person name="Han B."/>
            <person name="Choisne N."/>
            <person name="Demange N."/>
            <person name="Orjeda G."/>
            <person name="Samain S."/>
            <person name="Cattolico L."/>
            <person name="Pelletier E."/>
            <person name="Couloux A."/>
            <person name="Segurens B."/>
            <person name="Wincker P."/>
            <person name="D'Hont A."/>
            <person name="Scarpelli C."/>
            <person name="Weissenbach J."/>
            <person name="Salanoubat M."/>
            <person name="Quetier F."/>
            <person name="Yu Y."/>
            <person name="Kim H.R."/>
            <person name="Rambo T."/>
            <person name="Currie J."/>
            <person name="Collura K."/>
            <person name="Luo M."/>
            <person name="Yang T."/>
            <person name="Ammiraju J.S.S."/>
            <person name="Engler F."/>
            <person name="Soderlund C."/>
            <person name="Wing R.A."/>
            <person name="Palmer L.E."/>
            <person name="de la Bastide M."/>
            <person name="Spiegel L."/>
            <person name="Nascimento L."/>
            <person name="Zutavern T."/>
            <person name="O'Shaughnessy A."/>
            <person name="Dike S."/>
            <person name="Dedhia N."/>
            <person name="Preston R."/>
            <person name="Balija V."/>
            <person name="McCombie W.R."/>
            <person name="Chow T."/>
            <person name="Chen H."/>
            <person name="Chung M."/>
            <person name="Chen C."/>
            <person name="Shaw J."/>
            <person name="Wu H."/>
            <person name="Hsiao K."/>
            <person name="Chao Y."/>
            <person name="Chu M."/>
            <person name="Cheng C."/>
            <person name="Hour A."/>
            <person name="Lee P."/>
            <person name="Lin S."/>
            <person name="Lin Y."/>
            <person name="Liou J."/>
            <person name="Liu S."/>
            <person name="Hsing Y."/>
            <person name="Raghuvanshi S."/>
            <person name="Mohanty A."/>
            <person name="Bharti A.K."/>
            <person name="Gaur A."/>
            <person name="Gupta V."/>
            <person name="Kumar D."/>
            <person name="Ravi V."/>
            <person name="Vij S."/>
            <person name="Kapur A."/>
            <person name="Khurana P."/>
            <person name="Khurana P."/>
            <person name="Khurana J.P."/>
            <person name="Tyagi A.K."/>
            <person name="Gaikwad K."/>
            <person name="Singh A."/>
            <person name="Dalal V."/>
            <person name="Srivastava S."/>
            <person name="Dixit A."/>
            <person name="Pal A.K."/>
            <person name="Ghazi I.A."/>
            <person name="Yadav M."/>
            <person name="Pandit A."/>
            <person name="Bhargava A."/>
            <person name="Sureshbabu K."/>
            <person name="Batra K."/>
            <person name="Sharma T.R."/>
            <person name="Mohapatra T."/>
            <person name="Singh N.K."/>
            <person name="Messing J."/>
            <person name="Nelson A.B."/>
            <person name="Fuks G."/>
            <person name="Kavchok S."/>
            <person name="Keizer G."/>
            <person name="Linton E."/>
            <person name="Llaca V."/>
            <person name="Song R."/>
            <person name="Tanyolac B."/>
            <person name="Young S."/>
            <person name="Ho-Il K."/>
            <person name="Hahn J.H."/>
            <person name="Sangsakoo G."/>
            <person name="Vanavichit A."/>
            <person name="de Mattos Luiz.A.T."/>
            <person name="Zimmer P.D."/>
            <person name="Malone G."/>
            <person name="Dellagostin O."/>
            <person name="de Oliveira A.C."/>
            <person name="Bevan M."/>
            <person name="Bancroft I."/>
            <person name="Minx P."/>
            <person name="Cordum H."/>
            <person name="Wilson R."/>
            <person name="Cheng Z."/>
            <person name="Jin W."/>
            <person name="Jiang J."/>
            <person name="Leong S.A."/>
            <person name="Iwama H."/>
            <person name="Gojobori T."/>
            <person name="Itoh T."/>
            <person name="Niimura Y."/>
            <person name="Fujii Y."/>
            <person name="Habara T."/>
            <person name="Sakai H."/>
            <person name="Sato Y."/>
            <person name="Wilson G."/>
            <person name="Kumar K."/>
            <person name="McCouch S."/>
            <person name="Juretic N."/>
            <person name="Hoen D."/>
            <person name="Wright S."/>
            <person name="Bruskiewich R."/>
            <person name="Bureau T."/>
            <person name="Miyao A."/>
            <person name="Hirochika H."/>
            <person name="Nishikawa T."/>
            <person name="Kadowaki K."/>
            <person name="Sugiura M."/>
            <person name="Burr B."/>
            <person name="Sasaki T."/>
        </authorList>
    </citation>
    <scope>NUCLEOTIDE SEQUENCE [LARGE SCALE GENOMIC DNA]</scope>
    <source>
        <strain evidence="3">cv. Nipponbare</strain>
    </source>
</reference>
<dbReference type="InParanoid" id="A0A0P0VY55"/>
<feature type="compositionally biased region" description="Low complexity" evidence="1">
    <location>
        <begin position="83"/>
        <end position="102"/>
    </location>
</feature>
<proteinExistence type="predicted"/>
<dbReference type="PaxDb" id="39947-A0A0P0VY55"/>
<gene>
    <name evidence="2" type="ordered locus">Os03g0344500</name>
    <name evidence="2" type="ORF">OSNPB_030344500</name>
</gene>
<feature type="region of interest" description="Disordered" evidence="1">
    <location>
        <begin position="1"/>
        <end position="102"/>
    </location>
</feature>
<dbReference type="Proteomes" id="UP000059680">
    <property type="component" value="Chromosome 3"/>
</dbReference>
<evidence type="ECO:0000256" key="1">
    <source>
        <dbReference type="SAM" id="MobiDB-lite"/>
    </source>
</evidence>
<feature type="compositionally biased region" description="Basic residues" evidence="1">
    <location>
        <begin position="65"/>
        <end position="82"/>
    </location>
</feature>
<reference evidence="2 3" key="2">
    <citation type="journal article" date="2013" name="Plant Cell Physiol.">
        <title>Rice Annotation Project Database (RAP-DB): an integrative and interactive database for rice genomics.</title>
        <authorList>
            <person name="Sakai H."/>
            <person name="Lee S.S."/>
            <person name="Tanaka T."/>
            <person name="Numa H."/>
            <person name="Kim J."/>
            <person name="Kawahara Y."/>
            <person name="Wakimoto H."/>
            <person name="Yang C.C."/>
            <person name="Iwamoto M."/>
            <person name="Abe T."/>
            <person name="Yamada Y."/>
            <person name="Muto A."/>
            <person name="Inokuchi H."/>
            <person name="Ikemura T."/>
            <person name="Matsumoto T."/>
            <person name="Sasaki T."/>
            <person name="Itoh T."/>
        </authorList>
    </citation>
    <scope>NUCLEOTIDE SEQUENCE [LARGE SCALE GENOMIC DNA]</scope>
    <source>
        <strain evidence="3">cv. Nipponbare</strain>
    </source>
</reference>
<feature type="compositionally biased region" description="Gly residues" evidence="1">
    <location>
        <begin position="12"/>
        <end position="23"/>
    </location>
</feature>
<evidence type="ECO:0000313" key="3">
    <source>
        <dbReference type="Proteomes" id="UP000059680"/>
    </source>
</evidence>
<accession>A0A0P0VY55</accession>
<organism evidence="2 3">
    <name type="scientific">Oryza sativa subsp. japonica</name>
    <name type="common">Rice</name>
    <dbReference type="NCBI Taxonomy" id="39947"/>
    <lineage>
        <taxon>Eukaryota</taxon>
        <taxon>Viridiplantae</taxon>
        <taxon>Streptophyta</taxon>
        <taxon>Embryophyta</taxon>
        <taxon>Tracheophyta</taxon>
        <taxon>Spermatophyta</taxon>
        <taxon>Magnoliopsida</taxon>
        <taxon>Liliopsida</taxon>
        <taxon>Poales</taxon>
        <taxon>Poaceae</taxon>
        <taxon>BOP clade</taxon>
        <taxon>Oryzoideae</taxon>
        <taxon>Oryzeae</taxon>
        <taxon>Oryzinae</taxon>
        <taxon>Oryza</taxon>
        <taxon>Oryza sativa</taxon>
    </lineage>
</organism>
<protein>
    <submittedName>
        <fullName evidence="2">Os03g0344500 protein</fullName>
    </submittedName>
</protein>
<name>A0A0P0VY55_ORYSJ</name>